<name>W0JY04_9EURY</name>
<dbReference type="Proteomes" id="UP000019024">
    <property type="component" value="Plasmid unnamed3"/>
</dbReference>
<sequence>MEAAHLLGTGGAIGAVLRYLVDQKLAHDRFPISTLVVNVVGSFALGLVVFVGFSHEAVLFVGTGACGSFTTYSSFSVQTVQLWETGDRVQAVIYAGGTLSSCLLAAGGAVGIAMVLPF</sequence>
<dbReference type="Pfam" id="PF02537">
    <property type="entry name" value="CRCB"/>
    <property type="match status" value="1"/>
</dbReference>
<keyword evidence="3 8" id="KW-0812">Transmembrane</keyword>
<dbReference type="GO" id="GO:0005886">
    <property type="term" value="C:plasma membrane"/>
    <property type="evidence" value="ECO:0007669"/>
    <property type="project" value="UniProtKB-SubCell"/>
</dbReference>
<keyword evidence="5 8" id="KW-0472">Membrane</keyword>
<evidence type="ECO:0000256" key="1">
    <source>
        <dbReference type="ARBA" id="ARBA00004651"/>
    </source>
</evidence>
<dbReference type="GO" id="GO:0062054">
    <property type="term" value="F:fluoride channel activity"/>
    <property type="evidence" value="ECO:0007669"/>
    <property type="project" value="UniProtKB-UniRule"/>
</dbReference>
<dbReference type="RefSeq" id="WP_049954983.1">
    <property type="nucleotide sequence ID" value="NZ_CP007058.1"/>
</dbReference>
<organism evidence="9 10">
    <name type="scientific">Halostagnicola larsenii XH-48</name>
    <dbReference type="NCBI Taxonomy" id="797299"/>
    <lineage>
        <taxon>Archaea</taxon>
        <taxon>Methanobacteriati</taxon>
        <taxon>Methanobacteriota</taxon>
        <taxon>Stenosarchaea group</taxon>
        <taxon>Halobacteria</taxon>
        <taxon>Halobacteriales</taxon>
        <taxon>Natrialbaceae</taxon>
        <taxon>Halostagnicola</taxon>
    </lineage>
</organism>
<comment type="function">
    <text evidence="8">Fluoride-specific ion channel. Important for reducing fluoride concentration in the cell, thus reducing its toxicity.</text>
</comment>
<protein>
    <recommendedName>
        <fullName evidence="8">Fluoride-specific ion channel FluC</fullName>
    </recommendedName>
</protein>
<dbReference type="GeneID" id="25147507"/>
<evidence type="ECO:0000256" key="7">
    <source>
        <dbReference type="ARBA" id="ARBA00035585"/>
    </source>
</evidence>
<accession>W0JY04</accession>
<evidence type="ECO:0000256" key="2">
    <source>
        <dbReference type="ARBA" id="ARBA00022475"/>
    </source>
</evidence>
<proteinExistence type="inferred from homology"/>
<keyword evidence="8" id="KW-0813">Transport</keyword>
<dbReference type="NCBIfam" id="TIGR00494">
    <property type="entry name" value="crcB"/>
    <property type="match status" value="1"/>
</dbReference>
<keyword evidence="8" id="KW-0406">Ion transport</keyword>
<feature type="transmembrane region" description="Helical" evidence="8">
    <location>
        <begin position="91"/>
        <end position="116"/>
    </location>
</feature>
<dbReference type="GO" id="GO:0046872">
    <property type="term" value="F:metal ion binding"/>
    <property type="evidence" value="ECO:0007669"/>
    <property type="project" value="UniProtKB-KW"/>
</dbReference>
<comment type="subcellular location">
    <subcellularLocation>
        <location evidence="1 8">Cell membrane</location>
        <topology evidence="1 8">Multi-pass membrane protein</topology>
    </subcellularLocation>
</comment>
<evidence type="ECO:0000313" key="10">
    <source>
        <dbReference type="Proteomes" id="UP000019024"/>
    </source>
</evidence>
<keyword evidence="10" id="KW-1185">Reference proteome</keyword>
<reference evidence="9 10" key="1">
    <citation type="submission" date="2014-01" db="EMBL/GenBank/DDBJ databases">
        <authorList>
            <consortium name="DOE Joint Genome Institute"/>
            <person name="Anderson I."/>
            <person name="Huntemann M."/>
            <person name="Han J."/>
            <person name="Chen A."/>
            <person name="Kyrpides N."/>
            <person name="Mavromatis K."/>
            <person name="Markowitz V."/>
            <person name="Palaniappan K."/>
            <person name="Ivanova N."/>
            <person name="Schaumberg A."/>
            <person name="Pati A."/>
            <person name="Liolios K."/>
            <person name="Nordberg H.P."/>
            <person name="Cantor M.N."/>
            <person name="Hua S.X."/>
            <person name="Woyke T."/>
        </authorList>
    </citation>
    <scope>NUCLEOTIDE SEQUENCE [LARGE SCALE GENOMIC DNA]</scope>
    <source>
        <strain evidence="9 10">XH-48</strain>
        <plasmid evidence="10">4</plasmid>
    </source>
</reference>
<comment type="catalytic activity">
    <reaction evidence="7">
        <text>fluoride(in) = fluoride(out)</text>
        <dbReference type="Rhea" id="RHEA:76159"/>
        <dbReference type="ChEBI" id="CHEBI:17051"/>
    </reaction>
    <physiologicalReaction direction="left-to-right" evidence="7">
        <dbReference type="Rhea" id="RHEA:76160"/>
    </physiologicalReaction>
</comment>
<feature type="transmembrane region" description="Helical" evidence="8">
    <location>
        <begin position="33"/>
        <end position="53"/>
    </location>
</feature>
<dbReference type="HAMAP" id="MF_00454">
    <property type="entry name" value="FluC"/>
    <property type="match status" value="1"/>
</dbReference>
<evidence type="ECO:0000256" key="5">
    <source>
        <dbReference type="ARBA" id="ARBA00023136"/>
    </source>
</evidence>
<comment type="activity regulation">
    <text evidence="8">Na(+) is not transported, but it plays an essential structural role and its presence is essential for fluoride channel function.</text>
</comment>
<evidence type="ECO:0000256" key="8">
    <source>
        <dbReference type="HAMAP-Rule" id="MF_00454"/>
    </source>
</evidence>
<dbReference type="EMBL" id="CP007058">
    <property type="protein sequence ID" value="AHG02167.1"/>
    <property type="molecule type" value="Genomic_DNA"/>
</dbReference>
<dbReference type="PANTHER" id="PTHR28259">
    <property type="entry name" value="FLUORIDE EXPORT PROTEIN 1-RELATED"/>
    <property type="match status" value="1"/>
</dbReference>
<evidence type="ECO:0000256" key="4">
    <source>
        <dbReference type="ARBA" id="ARBA00022989"/>
    </source>
</evidence>
<keyword evidence="2 8" id="KW-1003">Cell membrane</keyword>
<feature type="binding site" evidence="8">
    <location>
        <position position="67"/>
    </location>
    <ligand>
        <name>Na(+)</name>
        <dbReference type="ChEBI" id="CHEBI:29101"/>
        <note>structural</note>
    </ligand>
</feature>
<keyword evidence="4 8" id="KW-1133">Transmembrane helix</keyword>
<dbReference type="PANTHER" id="PTHR28259:SF1">
    <property type="entry name" value="FLUORIDE EXPORT PROTEIN 1-RELATED"/>
    <property type="match status" value="1"/>
</dbReference>
<gene>
    <name evidence="8" type="primary">fluC</name>
    <name evidence="8" type="synonym">crcB</name>
    <name evidence="9" type="ORF">HALLA_19910</name>
</gene>
<dbReference type="OrthoDB" id="304656at2157"/>
<dbReference type="AlphaFoldDB" id="W0JY04"/>
<geneLocation type="plasmid" evidence="9">
    <name>unnamed</name>
</geneLocation>
<evidence type="ECO:0000256" key="3">
    <source>
        <dbReference type="ARBA" id="ARBA00022692"/>
    </source>
</evidence>
<keyword evidence="8" id="KW-0407">Ion channel</keyword>
<feature type="binding site" evidence="8">
    <location>
        <position position="70"/>
    </location>
    <ligand>
        <name>Na(+)</name>
        <dbReference type="ChEBI" id="CHEBI:29101"/>
        <note>structural</note>
    </ligand>
</feature>
<keyword evidence="8" id="KW-0915">Sodium</keyword>
<dbReference type="KEGG" id="hlr:HALLA_19910"/>
<comment type="similarity">
    <text evidence="6 8">Belongs to the fluoride channel Fluc/FEX (TC 1.A.43) family.</text>
</comment>
<keyword evidence="8" id="KW-0479">Metal-binding</keyword>
<evidence type="ECO:0000256" key="6">
    <source>
        <dbReference type="ARBA" id="ARBA00035120"/>
    </source>
</evidence>
<feature type="transmembrane region" description="Helical" evidence="8">
    <location>
        <begin position="6"/>
        <end position="21"/>
    </location>
</feature>
<dbReference type="HOGENOM" id="CLU_114342_2_1_2"/>
<dbReference type="InterPro" id="IPR003691">
    <property type="entry name" value="FluC"/>
</dbReference>
<dbReference type="eggNOG" id="arCOG04701">
    <property type="taxonomic scope" value="Archaea"/>
</dbReference>
<evidence type="ECO:0000313" key="9">
    <source>
        <dbReference type="EMBL" id="AHG02167.1"/>
    </source>
</evidence>
<keyword evidence="9" id="KW-0614">Plasmid</keyword>
<dbReference type="GO" id="GO:0140114">
    <property type="term" value="P:cellular detoxification of fluoride"/>
    <property type="evidence" value="ECO:0007669"/>
    <property type="project" value="UniProtKB-UniRule"/>
</dbReference>